<dbReference type="AlphaFoldDB" id="A0A7R8ZJL5"/>
<dbReference type="OrthoDB" id="365981at2759"/>
<evidence type="ECO:0000313" key="1">
    <source>
        <dbReference type="EMBL" id="CAD7227064.1"/>
    </source>
</evidence>
<protein>
    <submittedName>
        <fullName evidence="1">Uncharacterized protein</fullName>
    </submittedName>
</protein>
<dbReference type="InterPro" id="IPR029044">
    <property type="entry name" value="Nucleotide-diphossugar_trans"/>
</dbReference>
<reference evidence="1" key="1">
    <citation type="submission" date="2020-11" db="EMBL/GenBank/DDBJ databases">
        <authorList>
            <person name="Tran Van P."/>
        </authorList>
    </citation>
    <scope>NUCLEOTIDE SEQUENCE</scope>
</reference>
<dbReference type="EMBL" id="OB661021">
    <property type="protein sequence ID" value="CAD7227064.1"/>
    <property type="molecule type" value="Genomic_DNA"/>
</dbReference>
<gene>
    <name evidence="1" type="ORF">CTOB1V02_LOCUS4974</name>
</gene>
<name>A0A7R8ZJL5_9CRUS</name>
<organism evidence="1">
    <name type="scientific">Cyprideis torosa</name>
    <dbReference type="NCBI Taxonomy" id="163714"/>
    <lineage>
        <taxon>Eukaryota</taxon>
        <taxon>Metazoa</taxon>
        <taxon>Ecdysozoa</taxon>
        <taxon>Arthropoda</taxon>
        <taxon>Crustacea</taxon>
        <taxon>Oligostraca</taxon>
        <taxon>Ostracoda</taxon>
        <taxon>Podocopa</taxon>
        <taxon>Podocopida</taxon>
        <taxon>Cytherocopina</taxon>
        <taxon>Cytheroidea</taxon>
        <taxon>Cytherideidae</taxon>
        <taxon>Cyprideis</taxon>
    </lineage>
</organism>
<accession>A0A7R8ZJL5</accession>
<dbReference type="Gene3D" id="3.90.550.10">
    <property type="entry name" value="Spore Coat Polysaccharide Biosynthesis Protein SpsA, Chain A"/>
    <property type="match status" value="1"/>
</dbReference>
<sequence>MDRIFHEPGDTPALASNHITIELDDTTAQSIVNGLITTMGEWGFTLDFLKANLVAVTIVAVTVSVGNVNRVLQRLNDMISPEIITCHCVNHRLELAVGDTVKKVGGGVNHSRLVESGISIERPTSLSTDRKNTFRHVHASISAKRDMGFCYDQYNVTRRKDRVTGLHDLKFQVSHLVG</sequence>
<proteinExistence type="predicted"/>